<protein>
    <submittedName>
        <fullName evidence="1">Uncharacterized protein</fullName>
    </submittedName>
</protein>
<dbReference type="RefSeq" id="WP_224055668.1">
    <property type="nucleotide sequence ID" value="NZ_AP025145.1"/>
</dbReference>
<name>A0AAV5NZR4_9VIBR</name>
<comment type="caution">
    <text evidence="1">The sequence shown here is derived from an EMBL/GenBank/DDBJ whole genome shotgun (WGS) entry which is preliminary data.</text>
</comment>
<gene>
    <name evidence="1" type="ORF">GCM10007932_54260</name>
</gene>
<evidence type="ECO:0000313" key="2">
    <source>
        <dbReference type="Proteomes" id="UP001156690"/>
    </source>
</evidence>
<reference evidence="2" key="1">
    <citation type="journal article" date="2019" name="Int. J. Syst. Evol. Microbiol.">
        <title>The Global Catalogue of Microorganisms (GCM) 10K type strain sequencing project: providing services to taxonomists for standard genome sequencing and annotation.</title>
        <authorList>
            <consortium name="The Broad Institute Genomics Platform"/>
            <consortium name="The Broad Institute Genome Sequencing Center for Infectious Disease"/>
            <person name="Wu L."/>
            <person name="Ma J."/>
        </authorList>
    </citation>
    <scope>NUCLEOTIDE SEQUENCE [LARGE SCALE GENOMIC DNA]</scope>
    <source>
        <strain evidence="2">NBRC 15640</strain>
    </source>
</reference>
<organism evidence="1 2">
    <name type="scientific">Vibrio penaeicida</name>
    <dbReference type="NCBI Taxonomy" id="104609"/>
    <lineage>
        <taxon>Bacteria</taxon>
        <taxon>Pseudomonadati</taxon>
        <taxon>Pseudomonadota</taxon>
        <taxon>Gammaproteobacteria</taxon>
        <taxon>Vibrionales</taxon>
        <taxon>Vibrionaceae</taxon>
        <taxon>Vibrio</taxon>
    </lineage>
</organism>
<dbReference type="AlphaFoldDB" id="A0AAV5NZR4"/>
<sequence length="468" mass="52137">MSHQRLHRWADEIMAEQPITGRCDYQIISPGQTNLIKMAITCESSATDLPIIPDVFESQETTTSVFHLYIGFSAVELLKTYYKNGNSAQDGTLYVEINEGDRFSDALFISAISGNNRAQQLLMSSKLAHLLPIFVRMFNGKSATSLLSLIGRSPEPKENEDSDFSDFIVESMESLVKALDSVSKDLASDLHAPKELWHPSERPADFNQTVKSAGESINNGITQLIAELQRVVIDVNQSVSSALGEFEVWANDAIDTIADLFIGFFDAVDERINAAKALMHSLTELITRFRNGISSFLALASSAINWLDTNRPDFSESIDTLVGYFSGLWDGIVDAILGFIDTISLVFHIIIALFKHGGKLHDVFELMLEIIDEFLAVLEKVPWGSLWQIITEDLYPEVRDFFIESTDELMFSIGDAISRTPAASGYYFGYLVYNLVEMFFPPMKFSKISGVANDAANLTSKFFKRMAG</sequence>
<keyword evidence="2" id="KW-1185">Reference proteome</keyword>
<dbReference type="EMBL" id="BSNX01000075">
    <property type="protein sequence ID" value="GLQ76063.1"/>
    <property type="molecule type" value="Genomic_DNA"/>
</dbReference>
<dbReference type="Proteomes" id="UP001156690">
    <property type="component" value="Unassembled WGS sequence"/>
</dbReference>
<accession>A0AAV5NZR4</accession>
<evidence type="ECO:0000313" key="1">
    <source>
        <dbReference type="EMBL" id="GLQ76063.1"/>
    </source>
</evidence>
<proteinExistence type="predicted"/>